<evidence type="ECO:0000256" key="6">
    <source>
        <dbReference type="SAM" id="Phobius"/>
    </source>
</evidence>
<name>A0A4U1L8S6_9SPHN</name>
<reference evidence="8 9" key="1">
    <citation type="submission" date="2019-04" db="EMBL/GenBank/DDBJ databases">
        <authorList>
            <person name="Yang Y."/>
            <person name="Wei D."/>
        </authorList>
    </citation>
    <scope>NUCLEOTIDE SEQUENCE [LARGE SCALE GENOMIC DNA]</scope>
    <source>
        <strain evidence="8 9">L-1-4w-11</strain>
    </source>
</reference>
<dbReference type="InterPro" id="IPR007267">
    <property type="entry name" value="GtrA_DPMS_TM"/>
</dbReference>
<feature type="transmembrane region" description="Helical" evidence="6">
    <location>
        <begin position="5"/>
        <end position="24"/>
    </location>
</feature>
<proteinExistence type="inferred from homology"/>
<dbReference type="OrthoDB" id="8454931at2"/>
<gene>
    <name evidence="8" type="ORF">FBR43_02175</name>
</gene>
<feature type="domain" description="GtrA/DPMS transmembrane" evidence="7">
    <location>
        <begin position="7"/>
        <end position="125"/>
    </location>
</feature>
<dbReference type="GO" id="GO:0005886">
    <property type="term" value="C:plasma membrane"/>
    <property type="evidence" value="ECO:0007669"/>
    <property type="project" value="TreeGrafter"/>
</dbReference>
<keyword evidence="9" id="KW-1185">Reference proteome</keyword>
<evidence type="ECO:0000256" key="2">
    <source>
        <dbReference type="ARBA" id="ARBA00009399"/>
    </source>
</evidence>
<dbReference type="EMBL" id="SWKR01000001">
    <property type="protein sequence ID" value="TKD53381.1"/>
    <property type="molecule type" value="Genomic_DNA"/>
</dbReference>
<dbReference type="PANTHER" id="PTHR38459">
    <property type="entry name" value="PROPHAGE BACTOPRENOL-LINKED GLUCOSE TRANSLOCASE HOMOLOG"/>
    <property type="match status" value="1"/>
</dbReference>
<evidence type="ECO:0000256" key="1">
    <source>
        <dbReference type="ARBA" id="ARBA00004141"/>
    </source>
</evidence>
<evidence type="ECO:0000256" key="4">
    <source>
        <dbReference type="ARBA" id="ARBA00022989"/>
    </source>
</evidence>
<organism evidence="8 9">
    <name type="scientific">Sphingomonas baiyangensis</name>
    <dbReference type="NCBI Taxonomy" id="2572576"/>
    <lineage>
        <taxon>Bacteria</taxon>
        <taxon>Pseudomonadati</taxon>
        <taxon>Pseudomonadota</taxon>
        <taxon>Alphaproteobacteria</taxon>
        <taxon>Sphingomonadales</taxon>
        <taxon>Sphingomonadaceae</taxon>
        <taxon>Sphingomonas</taxon>
    </lineage>
</organism>
<feature type="transmembrane region" description="Helical" evidence="6">
    <location>
        <begin position="36"/>
        <end position="54"/>
    </location>
</feature>
<evidence type="ECO:0000259" key="7">
    <source>
        <dbReference type="Pfam" id="PF04138"/>
    </source>
</evidence>
<feature type="transmembrane region" description="Helical" evidence="6">
    <location>
        <begin position="100"/>
        <end position="119"/>
    </location>
</feature>
<dbReference type="Pfam" id="PF04138">
    <property type="entry name" value="GtrA_DPMS_TM"/>
    <property type="match status" value="1"/>
</dbReference>
<evidence type="ECO:0000256" key="5">
    <source>
        <dbReference type="ARBA" id="ARBA00023136"/>
    </source>
</evidence>
<accession>A0A4U1L8S6</accession>
<feature type="transmembrane region" description="Helical" evidence="6">
    <location>
        <begin position="75"/>
        <end position="94"/>
    </location>
</feature>
<evidence type="ECO:0000313" key="9">
    <source>
        <dbReference type="Proteomes" id="UP000309138"/>
    </source>
</evidence>
<dbReference type="Proteomes" id="UP000309138">
    <property type="component" value="Unassembled WGS sequence"/>
</dbReference>
<dbReference type="GO" id="GO:0000271">
    <property type="term" value="P:polysaccharide biosynthetic process"/>
    <property type="evidence" value="ECO:0007669"/>
    <property type="project" value="InterPro"/>
</dbReference>
<protein>
    <submittedName>
        <fullName evidence="8">GtrA family protein</fullName>
    </submittedName>
</protein>
<comment type="subcellular location">
    <subcellularLocation>
        <location evidence="1">Membrane</location>
        <topology evidence="1">Multi-pass membrane protein</topology>
    </subcellularLocation>
</comment>
<comment type="similarity">
    <text evidence="2">Belongs to the GtrA family.</text>
</comment>
<keyword evidence="4 6" id="KW-1133">Transmembrane helix</keyword>
<keyword evidence="5 6" id="KW-0472">Membrane</keyword>
<dbReference type="PANTHER" id="PTHR38459:SF1">
    <property type="entry name" value="PROPHAGE BACTOPRENOL-LINKED GLUCOSE TRANSLOCASE HOMOLOG"/>
    <property type="match status" value="1"/>
</dbReference>
<comment type="caution">
    <text evidence="8">The sequence shown here is derived from an EMBL/GenBank/DDBJ whole genome shotgun (WGS) entry which is preliminary data.</text>
</comment>
<evidence type="ECO:0000313" key="8">
    <source>
        <dbReference type="EMBL" id="TKD53381.1"/>
    </source>
</evidence>
<evidence type="ECO:0000256" key="3">
    <source>
        <dbReference type="ARBA" id="ARBA00022692"/>
    </source>
</evidence>
<keyword evidence="3 6" id="KW-0812">Transmembrane</keyword>
<sequence>MLGQILRFLVAGGITTLLYSAVYLTLTWRIFGNERAVLAVPFAFAVAVAAGFVLHSRFSFRGHGSRTGAGQQARFVAVQGLGLGLHALITWVATNLLAQPAWVPLVPGLLIVPAVTFLLNRQWVFR</sequence>
<dbReference type="AlphaFoldDB" id="A0A4U1L8S6"/>
<dbReference type="InterPro" id="IPR051401">
    <property type="entry name" value="GtrA_CellWall_Glycosyl"/>
</dbReference>